<evidence type="ECO:0000259" key="2">
    <source>
        <dbReference type="Pfam" id="PF03625"/>
    </source>
</evidence>
<dbReference type="Gene3D" id="3.30.310.70">
    <property type="entry name" value="TT1751-like domain"/>
    <property type="match status" value="1"/>
</dbReference>
<dbReference type="SUPFAM" id="SSF103247">
    <property type="entry name" value="TT1751-like"/>
    <property type="match status" value="1"/>
</dbReference>
<protein>
    <recommendedName>
        <fullName evidence="2">DUF302 domain-containing protein</fullName>
    </recommendedName>
</protein>
<gene>
    <name evidence="3" type="ORF">SAMN05421512_104375</name>
</gene>
<accession>A0A285SBA0</accession>
<dbReference type="STRING" id="538381.GCA_001696535_00018"/>
<evidence type="ECO:0000313" key="4">
    <source>
        <dbReference type="Proteomes" id="UP000219331"/>
    </source>
</evidence>
<dbReference type="OrthoDB" id="7363179at2"/>
<evidence type="ECO:0000256" key="1">
    <source>
        <dbReference type="SAM" id="SignalP"/>
    </source>
</evidence>
<reference evidence="3 4" key="1">
    <citation type="submission" date="2017-08" db="EMBL/GenBank/DDBJ databases">
        <authorList>
            <person name="de Groot N.N."/>
        </authorList>
    </citation>
    <scope>NUCLEOTIDE SEQUENCE [LARGE SCALE GENOMIC DNA]</scope>
    <source>
        <strain evidence="3 4">USBA 352</strain>
    </source>
</reference>
<dbReference type="InterPro" id="IPR035923">
    <property type="entry name" value="TT1751-like_sf"/>
</dbReference>
<proteinExistence type="predicted"/>
<keyword evidence="1" id="KW-0732">Signal</keyword>
<name>A0A285SBA0_9HYPH</name>
<keyword evidence="4" id="KW-1185">Reference proteome</keyword>
<dbReference type="Proteomes" id="UP000219331">
    <property type="component" value="Unassembled WGS sequence"/>
</dbReference>
<feature type="signal peptide" evidence="1">
    <location>
        <begin position="1"/>
        <end position="32"/>
    </location>
</feature>
<dbReference type="AlphaFoldDB" id="A0A285SBA0"/>
<sequence>MAQHSQRQGPAWRRLAAACLAAYAVSATPALAADGPQISQVERSYEDVRFDLENAIINRGLVIDHISNVGEMLARTAADVGSETQVFVNAEALLFCSARLSRAAMEAAPENVAFCPYSVFLYETPDAPGKVSVGYRSLPEQGSEASRAAIAEVNALLAGIVEEAGGE</sequence>
<evidence type="ECO:0000313" key="3">
    <source>
        <dbReference type="EMBL" id="SOC04391.1"/>
    </source>
</evidence>
<feature type="chain" id="PRO_5012334743" description="DUF302 domain-containing protein" evidence="1">
    <location>
        <begin position="33"/>
        <end position="167"/>
    </location>
</feature>
<dbReference type="EMBL" id="OBML01000004">
    <property type="protein sequence ID" value="SOC04391.1"/>
    <property type="molecule type" value="Genomic_DNA"/>
</dbReference>
<organism evidence="3 4">
    <name type="scientific">Stappia indica</name>
    <dbReference type="NCBI Taxonomy" id="538381"/>
    <lineage>
        <taxon>Bacteria</taxon>
        <taxon>Pseudomonadati</taxon>
        <taxon>Pseudomonadota</taxon>
        <taxon>Alphaproteobacteria</taxon>
        <taxon>Hyphomicrobiales</taxon>
        <taxon>Stappiaceae</taxon>
        <taxon>Stappia</taxon>
    </lineage>
</organism>
<dbReference type="Pfam" id="PF03625">
    <property type="entry name" value="DUF302"/>
    <property type="match status" value="1"/>
</dbReference>
<dbReference type="InterPro" id="IPR005180">
    <property type="entry name" value="DUF302"/>
</dbReference>
<feature type="domain" description="DUF302" evidence="2">
    <location>
        <begin position="89"/>
        <end position="135"/>
    </location>
</feature>